<dbReference type="EMBL" id="CP142149">
    <property type="protein sequence ID" value="WSE34823.1"/>
    <property type="molecule type" value="Genomic_DNA"/>
</dbReference>
<keyword evidence="3" id="KW-1185">Reference proteome</keyword>
<accession>A0ABZ1IMC9</accession>
<sequence>MAGTQQVNLTALQTHKGEVQDIGEGVKTAAEATVEGQAMGDDAFGIVGSIFGAAMELWTAAASILVNSVADSAEDIADKLQQAHDHYDNHETASKNTINSFGKELPE</sequence>
<dbReference type="InterPro" id="IPR022536">
    <property type="entry name" value="EspC"/>
</dbReference>
<dbReference type="Pfam" id="PF10824">
    <property type="entry name" value="T7SS_ESX_EspC"/>
    <property type="match status" value="1"/>
</dbReference>
<proteinExistence type="predicted"/>
<reference evidence="2 3" key="1">
    <citation type="journal article" date="2015" name="Int. J. Syst. Evol. Microbiol.">
        <title>Amycolatopsis rhabdoformis sp. nov., an actinomycete isolated from a tropical forest soil.</title>
        <authorList>
            <person name="Souza W.R."/>
            <person name="Silva R.E."/>
            <person name="Goodfellow M."/>
            <person name="Busarakam K."/>
            <person name="Figueiro F.S."/>
            <person name="Ferreira D."/>
            <person name="Rodrigues-Filho E."/>
            <person name="Moraes L.A.B."/>
            <person name="Zucchi T.D."/>
        </authorList>
    </citation>
    <scope>NUCLEOTIDE SEQUENCE [LARGE SCALE GENOMIC DNA]</scope>
    <source>
        <strain evidence="2 3">NCIMB 14900</strain>
    </source>
</reference>
<dbReference type="RefSeq" id="WP_326837630.1">
    <property type="nucleotide sequence ID" value="NZ_CP142149.1"/>
</dbReference>
<name>A0ABZ1IMC9_9PSEU</name>
<dbReference type="Proteomes" id="UP001330812">
    <property type="component" value="Chromosome"/>
</dbReference>
<protein>
    <submittedName>
        <fullName evidence="2">Type VII secretion target</fullName>
    </submittedName>
</protein>
<feature type="region of interest" description="Disordered" evidence="1">
    <location>
        <begin position="85"/>
        <end position="107"/>
    </location>
</feature>
<evidence type="ECO:0000313" key="3">
    <source>
        <dbReference type="Proteomes" id="UP001330812"/>
    </source>
</evidence>
<gene>
    <name evidence="2" type="ORF">VSH64_22545</name>
</gene>
<evidence type="ECO:0000313" key="2">
    <source>
        <dbReference type="EMBL" id="WSE34823.1"/>
    </source>
</evidence>
<evidence type="ECO:0000256" key="1">
    <source>
        <dbReference type="SAM" id="MobiDB-lite"/>
    </source>
</evidence>
<organism evidence="2 3">
    <name type="scientific">Amycolatopsis rhabdoformis</name>
    <dbReference type="NCBI Taxonomy" id="1448059"/>
    <lineage>
        <taxon>Bacteria</taxon>
        <taxon>Bacillati</taxon>
        <taxon>Actinomycetota</taxon>
        <taxon>Actinomycetes</taxon>
        <taxon>Pseudonocardiales</taxon>
        <taxon>Pseudonocardiaceae</taxon>
        <taxon>Amycolatopsis</taxon>
    </lineage>
</organism>